<evidence type="ECO:0000313" key="3">
    <source>
        <dbReference type="Proteomes" id="UP000186922"/>
    </source>
</evidence>
<feature type="compositionally biased region" description="Polar residues" evidence="1">
    <location>
        <begin position="814"/>
        <end position="828"/>
    </location>
</feature>
<evidence type="ECO:0000313" key="2">
    <source>
        <dbReference type="EMBL" id="GAU88815.1"/>
    </source>
</evidence>
<feature type="compositionally biased region" description="Basic and acidic residues" evidence="1">
    <location>
        <begin position="708"/>
        <end position="722"/>
    </location>
</feature>
<dbReference type="OrthoDB" id="10213644at2759"/>
<gene>
    <name evidence="2" type="primary">RvY_01446</name>
    <name evidence="2" type="synonym">RvY_01446.1</name>
    <name evidence="2" type="ORF">RvY_01446-1</name>
</gene>
<proteinExistence type="predicted"/>
<feature type="region of interest" description="Disordered" evidence="1">
    <location>
        <begin position="504"/>
        <end position="746"/>
    </location>
</feature>
<accession>A0A1D1UK89</accession>
<feature type="region of interest" description="Disordered" evidence="1">
    <location>
        <begin position="788"/>
        <end position="906"/>
    </location>
</feature>
<name>A0A1D1UK89_RAMVA</name>
<dbReference type="EMBL" id="BDGG01000001">
    <property type="protein sequence ID" value="GAU88815.1"/>
    <property type="molecule type" value="Genomic_DNA"/>
</dbReference>
<feature type="compositionally biased region" description="Basic and acidic residues" evidence="1">
    <location>
        <begin position="340"/>
        <end position="351"/>
    </location>
</feature>
<comment type="caution">
    <text evidence="2">The sequence shown here is derived from an EMBL/GenBank/DDBJ whole genome shotgun (WGS) entry which is preliminary data.</text>
</comment>
<feature type="compositionally biased region" description="Basic and acidic residues" evidence="1">
    <location>
        <begin position="841"/>
        <end position="853"/>
    </location>
</feature>
<feature type="region of interest" description="Disordered" evidence="1">
    <location>
        <begin position="1"/>
        <end position="47"/>
    </location>
</feature>
<feature type="compositionally biased region" description="Polar residues" evidence="1">
    <location>
        <begin position="856"/>
        <end position="881"/>
    </location>
</feature>
<protein>
    <submittedName>
        <fullName evidence="2">Uncharacterized protein</fullName>
    </submittedName>
</protein>
<feature type="region of interest" description="Disordered" evidence="1">
    <location>
        <begin position="1414"/>
        <end position="1433"/>
    </location>
</feature>
<feature type="region of interest" description="Disordered" evidence="1">
    <location>
        <begin position="336"/>
        <end position="365"/>
    </location>
</feature>
<sequence>MLLNSMSEKRPTRLASQTSRFSASLSTLRSDRQKCRHPKVSPPVAKHERKKVLRQILHNAEVYMDGVKRCDEILRSLPPLTTERQEYVEKWLTESSSTEFDGTGTPTMSPSGASTAVEERSTQRSGPSRKLLNLPAKSSSTLTDRSRTGSAISKNPSLVSKSRDAGKSADRISTISEEIQTVESRHSSVATAVQVSVGHCPVHSCTCNAEGVTLQTKYLACPSHPAPEKPKRLHPCTSVSNTTDHAVEVATPSETQPETISAEATPASSEDSVDGPQPSKSQVETKSLSDEPAEPAQPGVHHDQLEDLTELAELTDSEPEVRITDGNIDVLAQFSEETFDEKPVDVDQEKEGDADEPVMDDRKAPPAFDRTVKLGRRHRFSFRLPMKNRLHRNLTSYISWQKPGPMPNALPQLPPGALNHLPAAVTTQSDNSLKEMVTQNKELVTSISNIFAALQTHVQRSDEDRRMLIDILNISESKNFPATVSAPLRQEVVTDAAQTTSLISLSSRDHTTIQSTKTSAGPKVKPSESTQGRKKEPRSPPDFSSVTKCSSSKSSVLSSRGTPNRMAPPAPVLCTSGIKSQLERKTSSQGIDVDNVESSDNSAVYGTPRHSVTDSLYSGSKEGSANRLHSKRSTSSQPAEKAEASPPSTLTNSVKTIPVMDSPEKVASAEKHSNRKKTSGTKSSSKTDKSGKPKNHKASLGESSAVEQHIDTELPNETERETVPQVSQDLVSASDHHSHGMVPTESARTFYISSSSSGRNTDKMPTIEQGRTTEHFSQSEQPRNFPVVTASTEQACQTSDNAGSKAADEGSAPPSVQTASESDQTLSSAPRRKLPPLGVASRDHIETRDRGDTFHINISDSTMVDSETGMTFHPMQSNGSASEIEERQQHDAPVGNSTSVSSEEPSKLHVHCDAQRMSENELQDKLHDLQLEDGTVAPVIELLEYAFYLLGLRGSQPEEDLFLPSCHIEDSAILWNAWKSRVFTLPGQVSSLQSLDSSKTVDKYAFHTIDRLFHFLHSYCLVPAWSFTNVNRVAHEATGDLKTLHELFHSGTIEIPADRPKFFSDDVMNNRRVLRLFLMNSFRFDVDGRMEAIQKQKCLFYIHMFKNDIIVDPSKDQIAEYRELLGAYQLEEFSVFEKKDNILIEIIVHSWLNSHNISHSDSSLDPEFQLLREETKRWLNQTTLINFRRKFGPLGALRMVATKYLKGVLGSLTHEHRTFVSNVLQIEQDPRTLEWYPSDDFLEKIEATSLEEAVRTSIVPYKFETVFKLPNQKTPMTKKEADKQETFDILEEVCVKESISNKLFEQQAPELPKPNLKSLSRTSLYKKQLQNSDIRKHVMGRRSQEDHASGSIDSHGRTAHQRSVTQLGGDGRQPTVQDRIQEYLQRTPYDYTMDEYARSEPREQPADFSYREPRHTTHHHTHHDREDISVGSTDEGSISISLVVPRVSTRNRKTSSTTRVCFAYCLYQRKTNVKRMQ</sequence>
<keyword evidence="3" id="KW-1185">Reference proteome</keyword>
<feature type="compositionally biased region" description="Polar residues" evidence="1">
    <location>
        <begin position="94"/>
        <end position="114"/>
    </location>
</feature>
<feature type="compositionally biased region" description="Basic and acidic residues" evidence="1">
    <location>
        <begin position="662"/>
        <end position="672"/>
    </location>
</feature>
<dbReference type="Proteomes" id="UP000186922">
    <property type="component" value="Unassembled WGS sequence"/>
</dbReference>
<feature type="compositionally biased region" description="Polar residues" evidence="1">
    <location>
        <begin position="789"/>
        <end position="802"/>
    </location>
</feature>
<evidence type="ECO:0000256" key="1">
    <source>
        <dbReference type="SAM" id="MobiDB-lite"/>
    </source>
</evidence>
<feature type="compositionally biased region" description="Polar residues" evidence="1">
    <location>
        <begin position="613"/>
        <end position="623"/>
    </location>
</feature>
<feature type="compositionally biased region" description="Low complexity" evidence="1">
    <location>
        <begin position="544"/>
        <end position="559"/>
    </location>
</feature>
<feature type="region of interest" description="Disordered" evidence="1">
    <location>
        <begin position="94"/>
        <end position="169"/>
    </location>
</feature>
<reference evidence="2 3" key="1">
    <citation type="journal article" date="2016" name="Nat. Commun.">
        <title>Extremotolerant tardigrade genome and improved radiotolerance of human cultured cells by tardigrade-unique protein.</title>
        <authorList>
            <person name="Hashimoto T."/>
            <person name="Horikawa D.D."/>
            <person name="Saito Y."/>
            <person name="Kuwahara H."/>
            <person name="Kozuka-Hata H."/>
            <person name="Shin-I T."/>
            <person name="Minakuchi Y."/>
            <person name="Ohishi K."/>
            <person name="Motoyama A."/>
            <person name="Aizu T."/>
            <person name="Enomoto A."/>
            <person name="Kondo K."/>
            <person name="Tanaka S."/>
            <person name="Hara Y."/>
            <person name="Koshikawa S."/>
            <person name="Sagara H."/>
            <person name="Miura T."/>
            <person name="Yokobori S."/>
            <person name="Miyagawa K."/>
            <person name="Suzuki Y."/>
            <person name="Kubo T."/>
            <person name="Oyama M."/>
            <person name="Kohara Y."/>
            <person name="Fujiyama A."/>
            <person name="Arakawa K."/>
            <person name="Katayama T."/>
            <person name="Toyoda A."/>
            <person name="Kunieda T."/>
        </authorList>
    </citation>
    <scope>NUCLEOTIDE SEQUENCE [LARGE SCALE GENOMIC DNA]</scope>
    <source>
        <strain evidence="2 3">YOKOZUNA-1</strain>
    </source>
</reference>
<feature type="region of interest" description="Disordered" evidence="1">
    <location>
        <begin position="248"/>
        <end position="303"/>
    </location>
</feature>
<feature type="region of interest" description="Disordered" evidence="1">
    <location>
        <begin position="1313"/>
        <end position="1376"/>
    </location>
</feature>
<feature type="compositionally biased region" description="Polar residues" evidence="1">
    <location>
        <begin position="646"/>
        <end position="655"/>
    </location>
</feature>
<feature type="compositionally biased region" description="Polar residues" evidence="1">
    <location>
        <begin position="14"/>
        <end position="28"/>
    </location>
</feature>
<organism evidence="2 3">
    <name type="scientific">Ramazzottius varieornatus</name>
    <name type="common">Water bear</name>
    <name type="synonym">Tardigrade</name>
    <dbReference type="NCBI Taxonomy" id="947166"/>
    <lineage>
        <taxon>Eukaryota</taxon>
        <taxon>Metazoa</taxon>
        <taxon>Ecdysozoa</taxon>
        <taxon>Tardigrada</taxon>
        <taxon>Eutardigrada</taxon>
        <taxon>Parachela</taxon>
        <taxon>Hypsibioidea</taxon>
        <taxon>Ramazzottiidae</taxon>
        <taxon>Ramazzottius</taxon>
    </lineage>
</organism>
<feature type="compositionally biased region" description="Polar residues" evidence="1">
    <location>
        <begin position="504"/>
        <end position="519"/>
    </location>
</feature>
<feature type="compositionally biased region" description="Polar residues" evidence="1">
    <location>
        <begin position="136"/>
        <end position="160"/>
    </location>
</feature>
<feature type="compositionally biased region" description="Polar residues" evidence="1">
    <location>
        <begin position="1317"/>
        <end position="1332"/>
    </location>
</feature>